<dbReference type="GeneID" id="98141634"/>
<organism evidence="2 3">
    <name type="scientific">Aspergillus lucknowensis</name>
    <dbReference type="NCBI Taxonomy" id="176173"/>
    <lineage>
        <taxon>Eukaryota</taxon>
        <taxon>Fungi</taxon>
        <taxon>Dikarya</taxon>
        <taxon>Ascomycota</taxon>
        <taxon>Pezizomycotina</taxon>
        <taxon>Eurotiomycetes</taxon>
        <taxon>Eurotiomycetidae</taxon>
        <taxon>Eurotiales</taxon>
        <taxon>Aspergillaceae</taxon>
        <taxon>Aspergillus</taxon>
        <taxon>Aspergillus subgen. Nidulantes</taxon>
    </lineage>
</organism>
<name>A0ABR4LEH3_9EURO</name>
<protein>
    <submittedName>
        <fullName evidence="2">Uncharacterized protein</fullName>
    </submittedName>
</protein>
<evidence type="ECO:0000313" key="3">
    <source>
        <dbReference type="Proteomes" id="UP001610432"/>
    </source>
</evidence>
<feature type="compositionally biased region" description="Basic residues" evidence="1">
    <location>
        <begin position="58"/>
        <end position="67"/>
    </location>
</feature>
<dbReference type="Proteomes" id="UP001610432">
    <property type="component" value="Unassembled WGS sequence"/>
</dbReference>
<reference evidence="2 3" key="1">
    <citation type="submission" date="2024-07" db="EMBL/GenBank/DDBJ databases">
        <title>Section-level genome sequencing and comparative genomics of Aspergillus sections Usti and Cavernicolus.</title>
        <authorList>
            <consortium name="Lawrence Berkeley National Laboratory"/>
            <person name="Nybo J.L."/>
            <person name="Vesth T.C."/>
            <person name="Theobald S."/>
            <person name="Frisvad J.C."/>
            <person name="Larsen T.O."/>
            <person name="Kjaerboelling I."/>
            <person name="Rothschild-Mancinelli K."/>
            <person name="Lyhne E.K."/>
            <person name="Kogle M.E."/>
            <person name="Barry K."/>
            <person name="Clum A."/>
            <person name="Na H."/>
            <person name="Ledsgaard L."/>
            <person name="Lin J."/>
            <person name="Lipzen A."/>
            <person name="Kuo A."/>
            <person name="Riley R."/>
            <person name="Mondo S."/>
            <person name="Labutti K."/>
            <person name="Haridas S."/>
            <person name="Pangalinan J."/>
            <person name="Salamov A.A."/>
            <person name="Simmons B.A."/>
            <person name="Magnuson J.K."/>
            <person name="Chen J."/>
            <person name="Drula E."/>
            <person name="Henrissat B."/>
            <person name="Wiebenga A."/>
            <person name="Lubbers R.J."/>
            <person name="Gomes A.C."/>
            <person name="Macurrencykelacurrency M.R."/>
            <person name="Stajich J."/>
            <person name="Grigoriev I.V."/>
            <person name="Mortensen U.H."/>
            <person name="De Vries R.P."/>
            <person name="Baker S.E."/>
            <person name="Andersen M.R."/>
        </authorList>
    </citation>
    <scope>NUCLEOTIDE SEQUENCE [LARGE SCALE GENOMIC DNA]</scope>
    <source>
        <strain evidence="2 3">CBS 449.75</strain>
    </source>
</reference>
<accession>A0ABR4LEH3</accession>
<sequence>MEMALSLSAKDSRKSDCSSAQPHRQMLTVGENCKLQARIRQPCPSLRTVLYRVRTIARSRSSARRHEHPASGACSGNPSDRECLSPDLASCSAVASCTSLAGKSPTAPIQSGDEQSRHQTKCPCRIERGMAPGSLNAPSLAYIRPVVQGFVEAKTGLGDASQPPSLPASHGIIVDGRLCYSNEKAPSSRYVLIVSQTRRSFHRSEPYIRLKS</sequence>
<proteinExistence type="predicted"/>
<evidence type="ECO:0000256" key="1">
    <source>
        <dbReference type="SAM" id="MobiDB-lite"/>
    </source>
</evidence>
<comment type="caution">
    <text evidence="2">The sequence shown here is derived from an EMBL/GenBank/DDBJ whole genome shotgun (WGS) entry which is preliminary data.</text>
</comment>
<feature type="region of interest" description="Disordered" evidence="1">
    <location>
        <begin position="1"/>
        <end position="23"/>
    </location>
</feature>
<keyword evidence="3" id="KW-1185">Reference proteome</keyword>
<dbReference type="RefSeq" id="XP_070881920.1">
    <property type="nucleotide sequence ID" value="XM_071026562.1"/>
</dbReference>
<dbReference type="EMBL" id="JBFXLQ010000059">
    <property type="protein sequence ID" value="KAL2862941.1"/>
    <property type="molecule type" value="Genomic_DNA"/>
</dbReference>
<feature type="region of interest" description="Disordered" evidence="1">
    <location>
        <begin position="58"/>
        <end position="79"/>
    </location>
</feature>
<evidence type="ECO:0000313" key="2">
    <source>
        <dbReference type="EMBL" id="KAL2862941.1"/>
    </source>
</evidence>
<gene>
    <name evidence="2" type="ORF">BJX67DRAFT_276138</name>
</gene>